<gene>
    <name evidence="2" type="ORF">MUK42_16860</name>
</gene>
<evidence type="ECO:0000256" key="1">
    <source>
        <dbReference type="SAM" id="MobiDB-lite"/>
    </source>
</evidence>
<reference evidence="2" key="1">
    <citation type="submission" date="2022-05" db="EMBL/GenBank/DDBJ databases">
        <title>The Musa troglodytarum L. genome provides insights into the mechanism of non-climacteric behaviour and enrichment of carotenoids.</title>
        <authorList>
            <person name="Wang J."/>
        </authorList>
    </citation>
    <scope>NUCLEOTIDE SEQUENCE</scope>
    <source>
        <tissue evidence="2">Leaf</tissue>
    </source>
</reference>
<keyword evidence="3" id="KW-1185">Reference proteome</keyword>
<sequence length="76" mass="8291">MTSSGTPIRPIPTFSRTISPPKGAMAHSAKSMLRSIDVSWAQLCLFPLYSPEGSILCSGSRWSLSGHSICRHTIWT</sequence>
<dbReference type="AlphaFoldDB" id="A0A9E7H1P6"/>
<evidence type="ECO:0000313" key="2">
    <source>
        <dbReference type="EMBL" id="URE25874.1"/>
    </source>
</evidence>
<accession>A0A9E7H1P6</accession>
<dbReference type="OrthoDB" id="1612078at2759"/>
<protein>
    <submittedName>
        <fullName evidence="2">Peptide N-acetyl-beta-D-glucosaminyl asparaginase amidase A</fullName>
    </submittedName>
</protein>
<dbReference type="EMBL" id="CP097510">
    <property type="protein sequence ID" value="URE25874.1"/>
    <property type="molecule type" value="Genomic_DNA"/>
</dbReference>
<evidence type="ECO:0000313" key="3">
    <source>
        <dbReference type="Proteomes" id="UP001055439"/>
    </source>
</evidence>
<name>A0A9E7H1P6_9LILI</name>
<proteinExistence type="predicted"/>
<dbReference type="Proteomes" id="UP001055439">
    <property type="component" value="Chromosome 8"/>
</dbReference>
<feature type="region of interest" description="Disordered" evidence="1">
    <location>
        <begin position="1"/>
        <end position="22"/>
    </location>
</feature>
<organism evidence="2 3">
    <name type="scientific">Musa troglodytarum</name>
    <name type="common">fe'i banana</name>
    <dbReference type="NCBI Taxonomy" id="320322"/>
    <lineage>
        <taxon>Eukaryota</taxon>
        <taxon>Viridiplantae</taxon>
        <taxon>Streptophyta</taxon>
        <taxon>Embryophyta</taxon>
        <taxon>Tracheophyta</taxon>
        <taxon>Spermatophyta</taxon>
        <taxon>Magnoliopsida</taxon>
        <taxon>Liliopsida</taxon>
        <taxon>Zingiberales</taxon>
        <taxon>Musaceae</taxon>
        <taxon>Musa</taxon>
    </lineage>
</organism>